<dbReference type="InterPro" id="IPR002575">
    <property type="entry name" value="Aminoglycoside_PTrfase"/>
</dbReference>
<reference evidence="2 3" key="1">
    <citation type="submission" date="2021-07" db="EMBL/GenBank/DDBJ databases">
        <title>Paenibacillus radiodurans sp. nov., isolated from the southeastern edge of Tengger Desert.</title>
        <authorList>
            <person name="Zhang G."/>
        </authorList>
    </citation>
    <scope>NUCLEOTIDE SEQUENCE [LARGE SCALE GENOMIC DNA]</scope>
    <source>
        <strain evidence="2 3">CCM 7311</strain>
    </source>
</reference>
<accession>A0ABS7C2A9</accession>
<dbReference type="Proteomes" id="UP001519887">
    <property type="component" value="Unassembled WGS sequence"/>
</dbReference>
<dbReference type="Gene3D" id="3.30.200.150">
    <property type="match status" value="1"/>
</dbReference>
<evidence type="ECO:0000313" key="3">
    <source>
        <dbReference type="Proteomes" id="UP001519887"/>
    </source>
</evidence>
<dbReference type="RefSeq" id="WP_210043312.1">
    <property type="nucleotide sequence ID" value="NZ_JBHLVU010000023.1"/>
</dbReference>
<gene>
    <name evidence="2" type="ORF">K0U00_13370</name>
</gene>
<dbReference type="EMBL" id="JAHZIK010000290">
    <property type="protein sequence ID" value="MBW7455025.1"/>
    <property type="molecule type" value="Genomic_DNA"/>
</dbReference>
<protein>
    <submittedName>
        <fullName evidence="2">Aminoglycoside phosphotransferase family protein</fullName>
    </submittedName>
</protein>
<dbReference type="SUPFAM" id="SSF56112">
    <property type="entry name" value="Protein kinase-like (PK-like)"/>
    <property type="match status" value="1"/>
</dbReference>
<proteinExistence type="predicted"/>
<name>A0ABS7C2A9_9BACL</name>
<evidence type="ECO:0000313" key="2">
    <source>
        <dbReference type="EMBL" id="MBW7455025.1"/>
    </source>
</evidence>
<organism evidence="2 3">
    <name type="scientific">Paenibacillus sepulcri</name>
    <dbReference type="NCBI Taxonomy" id="359917"/>
    <lineage>
        <taxon>Bacteria</taxon>
        <taxon>Bacillati</taxon>
        <taxon>Bacillota</taxon>
        <taxon>Bacilli</taxon>
        <taxon>Bacillales</taxon>
        <taxon>Paenibacillaceae</taxon>
        <taxon>Paenibacillus</taxon>
    </lineage>
</organism>
<feature type="domain" description="Aminoglycoside phosphotransferase" evidence="1">
    <location>
        <begin position="89"/>
        <end position="291"/>
    </location>
</feature>
<sequence>MSQNSSGHISQADLEEHIREIGGNRYRLKDISRISDRGAQKAVYKLNCTEGLCLILFVWDLSANYFEQDLREGGVTDASYGALQFETNTRLLSQIGVRVPAIRYINRERRRYPFDYAIVEYVSGMNLEACEEATADVRERDGIYGDLAEMLQAMHGSCGKAWGKAQPGGEAHHQAPANPCHKQIYDHALRELAFTVPRIQQSEWKEHQIMKHLEHLMTGIQPREQYGFIHGELGPDHVLVNERNEPYLIDIEGAEYFDIEHEHSFMQFRFGGQYERYLQRSGLDPNRMRFYKFHHHLSCTAGGLKLLERGFPNVKLAGLIYESNRKSVLEMMKSG</sequence>
<comment type="caution">
    <text evidence="2">The sequence shown here is derived from an EMBL/GenBank/DDBJ whole genome shotgun (WGS) entry which is preliminary data.</text>
</comment>
<dbReference type="Pfam" id="PF01636">
    <property type="entry name" value="APH"/>
    <property type="match status" value="1"/>
</dbReference>
<dbReference type="InterPro" id="IPR011009">
    <property type="entry name" value="Kinase-like_dom_sf"/>
</dbReference>
<dbReference type="Gene3D" id="3.90.1200.10">
    <property type="match status" value="1"/>
</dbReference>
<keyword evidence="3" id="KW-1185">Reference proteome</keyword>
<evidence type="ECO:0000259" key="1">
    <source>
        <dbReference type="Pfam" id="PF01636"/>
    </source>
</evidence>